<dbReference type="Proteomes" id="UP000765509">
    <property type="component" value="Unassembled WGS sequence"/>
</dbReference>
<evidence type="ECO:0000313" key="2">
    <source>
        <dbReference type="Proteomes" id="UP000765509"/>
    </source>
</evidence>
<organism evidence="1 2">
    <name type="scientific">Austropuccinia psidii MF-1</name>
    <dbReference type="NCBI Taxonomy" id="1389203"/>
    <lineage>
        <taxon>Eukaryota</taxon>
        <taxon>Fungi</taxon>
        <taxon>Dikarya</taxon>
        <taxon>Basidiomycota</taxon>
        <taxon>Pucciniomycotina</taxon>
        <taxon>Pucciniomycetes</taxon>
        <taxon>Pucciniales</taxon>
        <taxon>Sphaerophragmiaceae</taxon>
        <taxon>Austropuccinia</taxon>
    </lineage>
</organism>
<proteinExistence type="predicted"/>
<sequence>DEGQEKKREIREANRPRKRLCTSLSKAQSNEEVCIDENKIDNNSGSDLRIGAGVGGGFMTTREIKLFQELMDIVVTPSGPSRLPRNSGCANHG</sequence>
<evidence type="ECO:0000313" key="1">
    <source>
        <dbReference type="EMBL" id="MBW0555686.1"/>
    </source>
</evidence>
<comment type="caution">
    <text evidence="1">The sequence shown here is derived from an EMBL/GenBank/DDBJ whole genome shotgun (WGS) entry which is preliminary data.</text>
</comment>
<name>A0A9Q3J513_9BASI</name>
<gene>
    <name evidence="1" type="ORF">O181_095401</name>
</gene>
<dbReference type="EMBL" id="AVOT02062769">
    <property type="protein sequence ID" value="MBW0555686.1"/>
    <property type="molecule type" value="Genomic_DNA"/>
</dbReference>
<accession>A0A9Q3J513</accession>
<keyword evidence="2" id="KW-1185">Reference proteome</keyword>
<protein>
    <submittedName>
        <fullName evidence="1">Uncharacterized protein</fullName>
    </submittedName>
</protein>
<reference evidence="1" key="1">
    <citation type="submission" date="2021-03" db="EMBL/GenBank/DDBJ databases">
        <title>Draft genome sequence of rust myrtle Austropuccinia psidii MF-1, a brazilian biotype.</title>
        <authorList>
            <person name="Quecine M.C."/>
            <person name="Pachon D.M.R."/>
            <person name="Bonatelli M.L."/>
            <person name="Correr F.H."/>
            <person name="Franceschini L.M."/>
            <person name="Leite T.F."/>
            <person name="Margarido G.R.A."/>
            <person name="Almeida C.A."/>
            <person name="Ferrarezi J.A."/>
            <person name="Labate C.A."/>
        </authorList>
    </citation>
    <scope>NUCLEOTIDE SEQUENCE</scope>
    <source>
        <strain evidence="1">MF-1</strain>
    </source>
</reference>
<dbReference type="AlphaFoldDB" id="A0A9Q3J513"/>
<feature type="non-terminal residue" evidence="1">
    <location>
        <position position="1"/>
    </location>
</feature>